<keyword evidence="7" id="KW-0970">Cilium biogenesis/degradation</keyword>
<dbReference type="PANTHER" id="PTHR21082">
    <property type="entry name" value="PROTEIN INTURNED"/>
    <property type="match status" value="1"/>
</dbReference>
<keyword evidence="6" id="KW-0963">Cytoplasm</keyword>
<evidence type="ECO:0000313" key="11">
    <source>
        <dbReference type="EMBL" id="CAH3046369.1"/>
    </source>
</evidence>
<dbReference type="InterPro" id="IPR001478">
    <property type="entry name" value="PDZ"/>
</dbReference>
<comment type="subcellular location">
    <subcellularLocation>
        <location evidence="2">Cell surface</location>
    </subcellularLocation>
    <subcellularLocation>
        <location evidence="1">Cytoplasm</location>
        <location evidence="1">Cytoskeleton</location>
        <location evidence="1">Cilium basal body</location>
    </subcellularLocation>
</comment>
<name>A0AAU9W5F2_9CNID</name>
<feature type="region of interest" description="Disordered" evidence="9">
    <location>
        <begin position="654"/>
        <end position="715"/>
    </location>
</feature>
<protein>
    <recommendedName>
        <fullName evidence="4">Protein inturned</fullName>
    </recommendedName>
    <alternativeName>
        <fullName evidence="8">Inturned planar cell polarity effector homolog</fullName>
    </alternativeName>
</protein>
<dbReference type="PROSITE" id="PS50106">
    <property type="entry name" value="PDZ"/>
    <property type="match status" value="1"/>
</dbReference>
<dbReference type="PANTHER" id="PTHR21082:SF4">
    <property type="entry name" value="PROTEIN INTURNED"/>
    <property type="match status" value="1"/>
</dbReference>
<comment type="similarity">
    <text evidence="3">Belongs to the inturned family.</text>
</comment>
<feature type="domain" description="PDZ" evidence="10">
    <location>
        <begin position="158"/>
        <end position="254"/>
    </location>
</feature>
<dbReference type="GO" id="GO:0001736">
    <property type="term" value="P:establishment of planar polarity"/>
    <property type="evidence" value="ECO:0007669"/>
    <property type="project" value="InterPro"/>
</dbReference>
<dbReference type="Pfam" id="PF19033">
    <property type="entry name" value="Intu_longin_3"/>
    <property type="match status" value="1"/>
</dbReference>
<dbReference type="InterPro" id="IPR043989">
    <property type="entry name" value="CCZ1/INTU/HSP4_longin_3"/>
</dbReference>
<reference evidence="11 12" key="1">
    <citation type="submission" date="2022-05" db="EMBL/GenBank/DDBJ databases">
        <authorList>
            <consortium name="Genoscope - CEA"/>
            <person name="William W."/>
        </authorList>
    </citation>
    <scope>NUCLEOTIDE SEQUENCE [LARGE SCALE GENOMIC DNA]</scope>
</reference>
<evidence type="ECO:0000256" key="3">
    <source>
        <dbReference type="ARBA" id="ARBA00010034"/>
    </source>
</evidence>
<dbReference type="InterPro" id="IPR043988">
    <property type="entry name" value="CCZ1/INTU_longin_2"/>
</dbReference>
<dbReference type="GO" id="GO:0005929">
    <property type="term" value="C:cilium"/>
    <property type="evidence" value="ECO:0007669"/>
    <property type="project" value="TreeGrafter"/>
</dbReference>
<dbReference type="Pfam" id="PF00595">
    <property type="entry name" value="PDZ"/>
    <property type="match status" value="1"/>
</dbReference>
<evidence type="ECO:0000256" key="4">
    <source>
        <dbReference type="ARBA" id="ARBA00015639"/>
    </source>
</evidence>
<evidence type="ECO:0000256" key="9">
    <source>
        <dbReference type="SAM" id="MobiDB-lite"/>
    </source>
</evidence>
<dbReference type="GO" id="GO:0009986">
    <property type="term" value="C:cell surface"/>
    <property type="evidence" value="ECO:0007669"/>
    <property type="project" value="UniProtKB-SubCell"/>
</dbReference>
<gene>
    <name evidence="11" type="ORF">PMEA_00033219</name>
</gene>
<dbReference type="GO" id="GO:0060271">
    <property type="term" value="P:cilium assembly"/>
    <property type="evidence" value="ECO:0007669"/>
    <property type="project" value="InterPro"/>
</dbReference>
<evidence type="ECO:0000256" key="5">
    <source>
        <dbReference type="ARBA" id="ARBA00022473"/>
    </source>
</evidence>
<dbReference type="InterPro" id="IPR043987">
    <property type="entry name" value="CCZ1/INTU/HSP4_longin_1"/>
</dbReference>
<accession>A0AAU9W5F2</accession>
<evidence type="ECO:0000313" key="12">
    <source>
        <dbReference type="Proteomes" id="UP001159428"/>
    </source>
</evidence>
<comment type="caution">
    <text evidence="11">The sequence shown here is derived from an EMBL/GenBank/DDBJ whole genome shotgun (WGS) entry which is preliminary data.</text>
</comment>
<dbReference type="Pfam" id="PF19032">
    <property type="entry name" value="Intu_longin_2"/>
    <property type="match status" value="1"/>
</dbReference>
<feature type="compositionally biased region" description="Basic and acidic residues" evidence="9">
    <location>
        <begin position="111"/>
        <end position="126"/>
    </location>
</feature>
<evidence type="ECO:0000256" key="8">
    <source>
        <dbReference type="ARBA" id="ARBA00032633"/>
    </source>
</evidence>
<keyword evidence="12" id="KW-1185">Reference proteome</keyword>
<feature type="compositionally biased region" description="Polar residues" evidence="9">
    <location>
        <begin position="654"/>
        <end position="670"/>
    </location>
</feature>
<feature type="compositionally biased region" description="Low complexity" evidence="9">
    <location>
        <begin position="704"/>
        <end position="715"/>
    </location>
</feature>
<dbReference type="AlphaFoldDB" id="A0AAU9W5F2"/>
<proteinExistence type="inferred from homology"/>
<evidence type="ECO:0000256" key="2">
    <source>
        <dbReference type="ARBA" id="ARBA00004241"/>
    </source>
</evidence>
<dbReference type="EMBL" id="CALNXJ010000008">
    <property type="protein sequence ID" value="CAH3046369.1"/>
    <property type="molecule type" value="Genomic_DNA"/>
</dbReference>
<dbReference type="InterPro" id="IPR036034">
    <property type="entry name" value="PDZ_sf"/>
</dbReference>
<dbReference type="Pfam" id="PF19031">
    <property type="entry name" value="Intu_longin_1"/>
    <property type="match status" value="1"/>
</dbReference>
<sequence>MYVGRHHDYGRYEDESSEEECEHCSRQNVRLRNEDNWSGTLYEEPPWASHIKEKGDVFYVEPFNEPSPNDMLDALERLDVSENGTQGDREKDKGKSTLRSLSSVKKIIPGLKRDRFDDKSPNEKNHKNSSAVTRGTVDGLLDGSKVVGRFFKREVHLIVSPPKSHSGLKNDLETLLGIIPGRDKSGKMAQNDSYSGSRLYIKGFVPDGPALRSGDLRIGDVLLSLNKLDLNSSNVHTILAAITGPMEITLTIQRAIQPKIASPVIHQSTPPKSDSHLVKLISGEVPLASKPNLKNIPHVALYLTITSSEDNGEPDKDILYQYPKTEAATKLVGLRGMFLTLSDLMSSVTGSTANSSTLVLDKKLIHVVYSKLDRDVLVMAMPAEKIPLIQLQKVVADVTQILSLTFGSMQRAFCDKFNKVRADHLFSLLFDKALTRPPGANEKDCVNRLTDLLPGVQWLNLPLATEVHVHCCLNDLEAADYGEFADEFFQIRRLYTILGSSIFYKGYLVANHLKREDLEDIVLYCKYHCLLAMSAEQRVGQLVIWREVFPTRRQRPRPETRKGDEEEYYEPTARYFLLIVGMKHWLMCVLLEAGGISRRAEGHPPPDTYYVDQVKNALHQIEALDIPSVCESRLRSVSNPPLASADMLLNNPPCSLKTSSTAGGSDTPTAQKKHNNVDNLRLQDEVESSDSGSVPSTLRRKGSDSSGSLGSLGTRGKLRSFRSQFSLNSAGTFRKSLPENIPDLSQIVTAKLTGGTENTLFHYVSWDSFQGIVVCPSDGDTPSPSGAVHAEVVNSFHKTCLSIRRLFSPYYKQRLKQDGSRSRFMSSGMQRVVEHGALFHRIPESSTDQKKVSSVLKYWVIGRLFPGDHPKELYVCYHQSVPQSAVELAFKLGFGV</sequence>
<organism evidence="11 12">
    <name type="scientific">Pocillopora meandrina</name>
    <dbReference type="NCBI Taxonomy" id="46732"/>
    <lineage>
        <taxon>Eukaryota</taxon>
        <taxon>Metazoa</taxon>
        <taxon>Cnidaria</taxon>
        <taxon>Anthozoa</taxon>
        <taxon>Hexacorallia</taxon>
        <taxon>Scleractinia</taxon>
        <taxon>Astrocoeniina</taxon>
        <taxon>Pocilloporidae</taxon>
        <taxon>Pocillopora</taxon>
    </lineage>
</organism>
<dbReference type="Proteomes" id="UP001159428">
    <property type="component" value="Unassembled WGS sequence"/>
</dbReference>
<dbReference type="SUPFAM" id="SSF50156">
    <property type="entry name" value="PDZ domain-like"/>
    <property type="match status" value="1"/>
</dbReference>
<dbReference type="SMART" id="SM00228">
    <property type="entry name" value="PDZ"/>
    <property type="match status" value="1"/>
</dbReference>
<keyword evidence="5" id="KW-0217">Developmental protein</keyword>
<dbReference type="GO" id="GO:0016192">
    <property type="term" value="P:vesicle-mediated transport"/>
    <property type="evidence" value="ECO:0007669"/>
    <property type="project" value="InterPro"/>
</dbReference>
<dbReference type="InterPro" id="IPR039151">
    <property type="entry name" value="INTU"/>
</dbReference>
<evidence type="ECO:0000256" key="1">
    <source>
        <dbReference type="ARBA" id="ARBA00004120"/>
    </source>
</evidence>
<dbReference type="Gene3D" id="2.30.42.10">
    <property type="match status" value="1"/>
</dbReference>
<evidence type="ECO:0000256" key="6">
    <source>
        <dbReference type="ARBA" id="ARBA00022490"/>
    </source>
</evidence>
<feature type="region of interest" description="Disordered" evidence="9">
    <location>
        <begin position="111"/>
        <end position="136"/>
    </location>
</feature>
<dbReference type="GO" id="GO:0005737">
    <property type="term" value="C:cytoplasm"/>
    <property type="evidence" value="ECO:0007669"/>
    <property type="project" value="TreeGrafter"/>
</dbReference>
<dbReference type="GO" id="GO:0007399">
    <property type="term" value="P:nervous system development"/>
    <property type="evidence" value="ECO:0007669"/>
    <property type="project" value="TreeGrafter"/>
</dbReference>
<evidence type="ECO:0000256" key="7">
    <source>
        <dbReference type="ARBA" id="ARBA00022794"/>
    </source>
</evidence>
<evidence type="ECO:0000259" key="10">
    <source>
        <dbReference type="PROSITE" id="PS50106"/>
    </source>
</evidence>